<name>A0AAV2HIQ3_LYMST</name>
<evidence type="ECO:0000313" key="4">
    <source>
        <dbReference type="Proteomes" id="UP001497497"/>
    </source>
</evidence>
<dbReference type="AlphaFoldDB" id="A0AAV2HIQ3"/>
<comment type="similarity">
    <text evidence="1">Belongs to the peptidase M20A family.</text>
</comment>
<dbReference type="InterPro" id="IPR017439">
    <property type="entry name" value="Amidohydrolase"/>
</dbReference>
<dbReference type="NCBIfam" id="TIGR01891">
    <property type="entry name" value="amidohydrolases"/>
    <property type="match status" value="1"/>
</dbReference>
<dbReference type="PANTHER" id="PTHR30575">
    <property type="entry name" value="PEPTIDASE M20"/>
    <property type="match status" value="1"/>
</dbReference>
<dbReference type="PIRSF" id="PIRSF037226">
    <property type="entry name" value="Amidohydrolase_ACY1L2_prd"/>
    <property type="match status" value="1"/>
</dbReference>
<gene>
    <name evidence="3" type="ORF">GSLYS_00006001001</name>
</gene>
<dbReference type="InterPro" id="IPR036264">
    <property type="entry name" value="Bact_exopeptidase_dim_dom"/>
</dbReference>
<evidence type="ECO:0000313" key="3">
    <source>
        <dbReference type="EMBL" id="CAL1531920.1"/>
    </source>
</evidence>
<feature type="domain" description="Peptidase M20 dimerisation" evidence="2">
    <location>
        <begin position="212"/>
        <end position="300"/>
    </location>
</feature>
<dbReference type="InterPro" id="IPR052030">
    <property type="entry name" value="Peptidase_M20/M20A_hydrolases"/>
</dbReference>
<keyword evidence="4" id="KW-1185">Reference proteome</keyword>
<proteinExistence type="inferred from homology"/>
<dbReference type="Pfam" id="PF01546">
    <property type="entry name" value="Peptidase_M20"/>
    <property type="match status" value="1"/>
</dbReference>
<dbReference type="Proteomes" id="UP001497497">
    <property type="component" value="Unassembled WGS sequence"/>
</dbReference>
<dbReference type="GO" id="GO:0016805">
    <property type="term" value="F:dipeptidase activity"/>
    <property type="evidence" value="ECO:0007669"/>
    <property type="project" value="InterPro"/>
</dbReference>
<reference evidence="3 4" key="1">
    <citation type="submission" date="2024-04" db="EMBL/GenBank/DDBJ databases">
        <authorList>
            <consortium name="Genoscope - CEA"/>
            <person name="William W."/>
        </authorList>
    </citation>
    <scope>NUCLEOTIDE SEQUENCE [LARGE SCALE GENOMIC DNA]</scope>
</reference>
<accession>A0AAV2HIQ3</accession>
<dbReference type="Pfam" id="PF07687">
    <property type="entry name" value="M20_dimer"/>
    <property type="match status" value="1"/>
</dbReference>
<dbReference type="PANTHER" id="PTHR30575:SF0">
    <property type="entry name" value="XAA-ARG DIPEPTIDASE"/>
    <property type="match status" value="1"/>
</dbReference>
<protein>
    <recommendedName>
        <fullName evidence="1">Peptidase M20 domain-containing protein 2</fullName>
    </recommendedName>
</protein>
<dbReference type="InterPro" id="IPR017144">
    <property type="entry name" value="Xaa-Arg_dipeptidase"/>
</dbReference>
<evidence type="ECO:0000256" key="1">
    <source>
        <dbReference type="PIRNR" id="PIRNR037226"/>
    </source>
</evidence>
<comment type="caution">
    <text evidence="3">The sequence shown here is derived from an EMBL/GenBank/DDBJ whole genome shotgun (WGS) entry which is preliminary data.</text>
</comment>
<sequence>MLKILVFRHSPALLNVFKGKLLCLTSFKWIHLQHKSMVSDKDLACAAIDRESKYLRNISLDIWEHPELCFQEHHAHQVLTDLLLSKGFQVEKNYKLETAFKATATSHEIDPDSPNIGVMCEYDGLPGIGHACGHNLIAIMGIAISLGIKEALDKGNIKGKVTVLGCPAEEGGGGKIDLINAGAYNDMDVALMAHPSQYSVPKPVYVAMSPVRVKYQGKASHAASYPWNGINALDAAVLCYQNVSCMRQQLKPAWRVHGVITNGGEKPNIIPETSELLYYARAPCKEELLDIQKRLGGCFDAAAAATGCKVDYSFDPKSYDSLMSNETLASLYVQNGNALGIEFEKDPEKLSKQGGSTDMGNVSKVLPSIHPKYSLNTDVSLHTIEFRDIAKTESAHELTLVHAKALAMASIDVYSNPFLMGKIKDEFQLQLQTGL</sequence>
<dbReference type="SUPFAM" id="SSF53187">
    <property type="entry name" value="Zn-dependent exopeptidases"/>
    <property type="match status" value="1"/>
</dbReference>
<dbReference type="CDD" id="cd05672">
    <property type="entry name" value="M20_ACY1L2-like"/>
    <property type="match status" value="1"/>
</dbReference>
<dbReference type="Gene3D" id="3.40.630.10">
    <property type="entry name" value="Zn peptidases"/>
    <property type="match status" value="1"/>
</dbReference>
<dbReference type="Gene3D" id="3.30.70.360">
    <property type="match status" value="1"/>
</dbReference>
<organism evidence="3 4">
    <name type="scientific">Lymnaea stagnalis</name>
    <name type="common">Great pond snail</name>
    <name type="synonym">Helix stagnalis</name>
    <dbReference type="NCBI Taxonomy" id="6523"/>
    <lineage>
        <taxon>Eukaryota</taxon>
        <taxon>Metazoa</taxon>
        <taxon>Spiralia</taxon>
        <taxon>Lophotrochozoa</taxon>
        <taxon>Mollusca</taxon>
        <taxon>Gastropoda</taxon>
        <taxon>Heterobranchia</taxon>
        <taxon>Euthyneura</taxon>
        <taxon>Panpulmonata</taxon>
        <taxon>Hygrophila</taxon>
        <taxon>Lymnaeoidea</taxon>
        <taxon>Lymnaeidae</taxon>
        <taxon>Lymnaea</taxon>
    </lineage>
</organism>
<dbReference type="InterPro" id="IPR002933">
    <property type="entry name" value="Peptidase_M20"/>
</dbReference>
<dbReference type="SUPFAM" id="SSF55031">
    <property type="entry name" value="Bacterial exopeptidase dimerisation domain"/>
    <property type="match status" value="1"/>
</dbReference>
<dbReference type="FunFam" id="3.30.70.360:FF:000004">
    <property type="entry name" value="Peptidase M20 domain-containing protein 2"/>
    <property type="match status" value="1"/>
</dbReference>
<evidence type="ECO:0000259" key="2">
    <source>
        <dbReference type="Pfam" id="PF07687"/>
    </source>
</evidence>
<dbReference type="EMBL" id="CAXITT010000100">
    <property type="protein sequence ID" value="CAL1531920.1"/>
    <property type="molecule type" value="Genomic_DNA"/>
</dbReference>
<dbReference type="InterPro" id="IPR011650">
    <property type="entry name" value="Peptidase_M20_dimer"/>
</dbReference>